<proteinExistence type="inferred from homology"/>
<dbReference type="STRING" id="145857.GA0070616_3339"/>
<evidence type="ECO:0000313" key="9">
    <source>
        <dbReference type="Proteomes" id="UP000199699"/>
    </source>
</evidence>
<comment type="subcellular location">
    <subcellularLocation>
        <location evidence="1">Cell membrane</location>
        <topology evidence="1">Peripheral membrane protein</topology>
    </subcellularLocation>
</comment>
<dbReference type="InterPro" id="IPR027417">
    <property type="entry name" value="P-loop_NTPase"/>
</dbReference>
<comment type="similarity">
    <text evidence="2">Belongs to the ABC transporter superfamily.</text>
</comment>
<keyword evidence="3" id="KW-0813">Transport</keyword>
<dbReference type="AlphaFoldDB" id="A0A1C6SB09"/>
<gene>
    <name evidence="8" type="ORF">GA0070616_3339</name>
</gene>
<dbReference type="OrthoDB" id="9804819at2"/>
<evidence type="ECO:0000313" key="8">
    <source>
        <dbReference type="EMBL" id="SCL26596.1"/>
    </source>
</evidence>
<evidence type="ECO:0000256" key="3">
    <source>
        <dbReference type="ARBA" id="ARBA00022448"/>
    </source>
</evidence>
<organism evidence="8 9">
    <name type="scientific">Micromonospora nigra</name>
    <dbReference type="NCBI Taxonomy" id="145857"/>
    <lineage>
        <taxon>Bacteria</taxon>
        <taxon>Bacillati</taxon>
        <taxon>Actinomycetota</taxon>
        <taxon>Actinomycetes</taxon>
        <taxon>Micromonosporales</taxon>
        <taxon>Micromonosporaceae</taxon>
        <taxon>Micromonospora</taxon>
    </lineage>
</organism>
<dbReference type="PRINTS" id="PR00364">
    <property type="entry name" value="DISEASERSIST"/>
</dbReference>
<sequence length="305" mass="32025">MLRIDSLSVTYADRTALRDVSLTIDPGQVLGLLGPNGAGKTTLMNAVVGAVRPSAGTVTVDGLDVARHPRRARGRIGYAEQEMAVFPTLTARENVSDWAAICGVGRRQRAEAVATTLSALLLDEVADQPVRTLSGGQRRRVHCAMATVARPPLLLLDEPTVGVDPATRRAVLGHVRDLAAAGTAICYSTHYLPEVEALDADIVLLARGAIVTRGAVAELIDRYGSTVIDLRLLSDDGGIRAVSRQVTGAEALPSVLQELGSDLDHLVGVEVRRSTLDEVFDRVVATAAPADGPPGEPAEVPADAS</sequence>
<dbReference type="GO" id="GO:0005886">
    <property type="term" value="C:plasma membrane"/>
    <property type="evidence" value="ECO:0007669"/>
    <property type="project" value="UniProtKB-SubCell"/>
</dbReference>
<dbReference type="InterPro" id="IPR003439">
    <property type="entry name" value="ABC_transporter-like_ATP-bd"/>
</dbReference>
<evidence type="ECO:0000256" key="1">
    <source>
        <dbReference type="ARBA" id="ARBA00004202"/>
    </source>
</evidence>
<keyword evidence="9" id="KW-1185">Reference proteome</keyword>
<dbReference type="GO" id="GO:0005524">
    <property type="term" value="F:ATP binding"/>
    <property type="evidence" value="ECO:0007669"/>
    <property type="project" value="UniProtKB-KW"/>
</dbReference>
<keyword evidence="5 8" id="KW-0067">ATP-binding</keyword>
<dbReference type="EMBL" id="FMHT01000003">
    <property type="protein sequence ID" value="SCL26596.1"/>
    <property type="molecule type" value="Genomic_DNA"/>
</dbReference>
<name>A0A1C6SB09_9ACTN</name>
<dbReference type="InterPro" id="IPR050763">
    <property type="entry name" value="ABC_transporter_ATP-binding"/>
</dbReference>
<dbReference type="RefSeq" id="WP_139128927.1">
    <property type="nucleotide sequence ID" value="NZ_FMHT01000003.1"/>
</dbReference>
<evidence type="ECO:0000256" key="5">
    <source>
        <dbReference type="ARBA" id="ARBA00022840"/>
    </source>
</evidence>
<evidence type="ECO:0000256" key="6">
    <source>
        <dbReference type="ARBA" id="ARBA00023251"/>
    </source>
</evidence>
<evidence type="ECO:0000256" key="2">
    <source>
        <dbReference type="ARBA" id="ARBA00005417"/>
    </source>
</evidence>
<dbReference type="Gene3D" id="3.40.50.300">
    <property type="entry name" value="P-loop containing nucleotide triphosphate hydrolases"/>
    <property type="match status" value="1"/>
</dbReference>
<dbReference type="Proteomes" id="UP000199699">
    <property type="component" value="Unassembled WGS sequence"/>
</dbReference>
<dbReference type="PROSITE" id="PS50893">
    <property type="entry name" value="ABC_TRANSPORTER_2"/>
    <property type="match status" value="1"/>
</dbReference>
<dbReference type="PANTHER" id="PTHR42711">
    <property type="entry name" value="ABC TRANSPORTER ATP-BINDING PROTEIN"/>
    <property type="match status" value="1"/>
</dbReference>
<dbReference type="GO" id="GO:0046677">
    <property type="term" value="P:response to antibiotic"/>
    <property type="evidence" value="ECO:0007669"/>
    <property type="project" value="UniProtKB-KW"/>
</dbReference>
<dbReference type="GO" id="GO:0016887">
    <property type="term" value="F:ATP hydrolysis activity"/>
    <property type="evidence" value="ECO:0007669"/>
    <property type="project" value="InterPro"/>
</dbReference>
<dbReference type="PANTHER" id="PTHR42711:SF5">
    <property type="entry name" value="ABC TRANSPORTER ATP-BINDING PROTEIN NATA"/>
    <property type="match status" value="1"/>
</dbReference>
<feature type="domain" description="ABC transporter" evidence="7">
    <location>
        <begin position="2"/>
        <end position="232"/>
    </location>
</feature>
<protein>
    <submittedName>
        <fullName evidence="8">ABC-2 type transport system ATP-binding protein</fullName>
    </submittedName>
</protein>
<evidence type="ECO:0000259" key="7">
    <source>
        <dbReference type="PROSITE" id="PS50893"/>
    </source>
</evidence>
<reference evidence="8 9" key="1">
    <citation type="submission" date="2016-06" db="EMBL/GenBank/DDBJ databases">
        <authorList>
            <person name="Kjaerup R.B."/>
            <person name="Dalgaard T.S."/>
            <person name="Juul-Madsen H.R."/>
        </authorList>
    </citation>
    <scope>NUCLEOTIDE SEQUENCE [LARGE SCALE GENOMIC DNA]</scope>
    <source>
        <strain evidence="8 9">DSM 43818</strain>
    </source>
</reference>
<keyword evidence="6" id="KW-0046">Antibiotic resistance</keyword>
<dbReference type="Pfam" id="PF00005">
    <property type="entry name" value="ABC_tran"/>
    <property type="match status" value="1"/>
</dbReference>
<dbReference type="InterPro" id="IPR003593">
    <property type="entry name" value="AAA+_ATPase"/>
</dbReference>
<evidence type="ECO:0000256" key="4">
    <source>
        <dbReference type="ARBA" id="ARBA00022741"/>
    </source>
</evidence>
<keyword evidence="4" id="KW-0547">Nucleotide-binding</keyword>
<dbReference type="SMART" id="SM00382">
    <property type="entry name" value="AAA"/>
    <property type="match status" value="1"/>
</dbReference>
<accession>A0A1C6SB09</accession>
<dbReference type="SUPFAM" id="SSF52540">
    <property type="entry name" value="P-loop containing nucleoside triphosphate hydrolases"/>
    <property type="match status" value="1"/>
</dbReference>